<comment type="caution">
    <text evidence="6">Lacks conserved residue(s) required for the propagation of feature annotation.</text>
</comment>
<keyword evidence="3 6" id="KW-0560">Oxidoreductase</keyword>
<comment type="similarity">
    <text evidence="6">Belongs to the azoreductase type 1 family.</text>
</comment>
<dbReference type="InterPro" id="IPR023048">
    <property type="entry name" value="NADH:quinone_OxRdtase_FMN_depd"/>
</dbReference>
<feature type="domain" description="Flavodoxin-like fold" evidence="7">
    <location>
        <begin position="3"/>
        <end position="187"/>
    </location>
</feature>
<dbReference type="EC" id="1.7.1.17" evidence="6"/>
<evidence type="ECO:0000256" key="3">
    <source>
        <dbReference type="ARBA" id="ARBA00023002"/>
    </source>
</evidence>
<evidence type="ECO:0000313" key="8">
    <source>
        <dbReference type="EMBL" id="MEV8466241.1"/>
    </source>
</evidence>
<evidence type="ECO:0000256" key="5">
    <source>
        <dbReference type="ARBA" id="ARBA00048542"/>
    </source>
</evidence>
<sequence length="194" mass="20667">MTRILHIDSSARMQGSVTRDLSARIVTQLSGPGTEVIRRDLSAGLPLLSETWVIANATPEAERTVAQRAELALSDTLVAELEAADTIVIGVPVYNFNAPAVFKAWIDLVARAGRTFRYTPDGPQGLLTGKRVVLAVASGGTQVGSPIDHMTGYLRHVLGFIGLDRVEIVAADQLARNPEETLAKAFAAIPKIAA</sequence>
<evidence type="ECO:0000256" key="6">
    <source>
        <dbReference type="HAMAP-Rule" id="MF_01216"/>
    </source>
</evidence>
<dbReference type="SUPFAM" id="SSF52218">
    <property type="entry name" value="Flavoproteins"/>
    <property type="match status" value="1"/>
</dbReference>
<comment type="caution">
    <text evidence="8">The sequence shown here is derived from an EMBL/GenBank/DDBJ whole genome shotgun (WGS) entry which is preliminary data.</text>
</comment>
<feature type="binding site" evidence="6">
    <location>
        <position position="10"/>
    </location>
    <ligand>
        <name>FMN</name>
        <dbReference type="ChEBI" id="CHEBI:58210"/>
    </ligand>
</feature>
<organism evidence="8 9">
    <name type="scientific">Meridianimarinicoccus marinus</name>
    <dbReference type="NCBI Taxonomy" id="3231483"/>
    <lineage>
        <taxon>Bacteria</taxon>
        <taxon>Pseudomonadati</taxon>
        <taxon>Pseudomonadota</taxon>
        <taxon>Alphaproteobacteria</taxon>
        <taxon>Rhodobacterales</taxon>
        <taxon>Paracoccaceae</taxon>
        <taxon>Meridianimarinicoccus</taxon>
    </lineage>
</organism>
<evidence type="ECO:0000313" key="9">
    <source>
        <dbReference type="Proteomes" id="UP001553161"/>
    </source>
</evidence>
<comment type="function">
    <text evidence="6">Also exhibits azoreductase activity. Catalyzes the reductive cleavage of the azo bond in aromatic azo compounds to the corresponding amines.</text>
</comment>
<proteinExistence type="inferred from homology"/>
<comment type="catalytic activity">
    <reaction evidence="6">
        <text>2 a quinone + NADH + H(+) = 2 a 1,4-benzosemiquinone + NAD(+)</text>
        <dbReference type="Rhea" id="RHEA:65952"/>
        <dbReference type="ChEBI" id="CHEBI:15378"/>
        <dbReference type="ChEBI" id="CHEBI:57540"/>
        <dbReference type="ChEBI" id="CHEBI:57945"/>
        <dbReference type="ChEBI" id="CHEBI:132124"/>
        <dbReference type="ChEBI" id="CHEBI:134225"/>
    </reaction>
</comment>
<dbReference type="Gene3D" id="3.40.50.360">
    <property type="match status" value="1"/>
</dbReference>
<comment type="function">
    <text evidence="6">Quinone reductase that provides resistance to thiol-specific stress caused by electrophilic quinones.</text>
</comment>
<gene>
    <name evidence="6" type="primary">azoR</name>
    <name evidence="8" type="ORF">AB0T83_05500</name>
</gene>
<dbReference type="RefSeq" id="WP_366192042.1">
    <property type="nucleotide sequence ID" value="NZ_JBFBVU010000004.1"/>
</dbReference>
<dbReference type="EC" id="1.6.5.-" evidence="6"/>
<dbReference type="Pfam" id="PF02525">
    <property type="entry name" value="Flavodoxin_2"/>
    <property type="match status" value="1"/>
</dbReference>
<dbReference type="InterPro" id="IPR003680">
    <property type="entry name" value="Flavodoxin_fold"/>
</dbReference>
<dbReference type="PANTHER" id="PTHR43741:SF4">
    <property type="entry name" value="FMN-DEPENDENT NADH:QUINONE OXIDOREDUCTASE"/>
    <property type="match status" value="1"/>
</dbReference>
<keyword evidence="1 6" id="KW-0285">Flavoprotein</keyword>
<keyword evidence="9" id="KW-1185">Reference proteome</keyword>
<dbReference type="EMBL" id="JBFBVU010000004">
    <property type="protein sequence ID" value="MEV8466241.1"/>
    <property type="molecule type" value="Genomic_DNA"/>
</dbReference>
<evidence type="ECO:0000256" key="4">
    <source>
        <dbReference type="ARBA" id="ARBA00023027"/>
    </source>
</evidence>
<comment type="subunit">
    <text evidence="6">Homodimer.</text>
</comment>
<evidence type="ECO:0000259" key="7">
    <source>
        <dbReference type="Pfam" id="PF02525"/>
    </source>
</evidence>
<dbReference type="InterPro" id="IPR050104">
    <property type="entry name" value="FMN-dep_NADH:Q_OxRdtase_AzoR1"/>
</dbReference>
<reference evidence="8 9" key="1">
    <citation type="submission" date="2024-07" db="EMBL/GenBank/DDBJ databases">
        <authorList>
            <person name="Kang M."/>
        </authorList>
    </citation>
    <scope>NUCLEOTIDE SEQUENCE [LARGE SCALE GENOMIC DNA]</scope>
    <source>
        <strain evidence="8 9">DFM31</strain>
    </source>
</reference>
<dbReference type="Proteomes" id="UP001553161">
    <property type="component" value="Unassembled WGS sequence"/>
</dbReference>
<comment type="catalytic activity">
    <reaction evidence="5">
        <text>N,N-dimethyl-1,4-phenylenediamine + anthranilate + 2 NAD(+) = 2-(4-dimethylaminophenyl)diazenylbenzoate + 2 NADH + 2 H(+)</text>
        <dbReference type="Rhea" id="RHEA:55872"/>
        <dbReference type="ChEBI" id="CHEBI:15378"/>
        <dbReference type="ChEBI" id="CHEBI:15783"/>
        <dbReference type="ChEBI" id="CHEBI:16567"/>
        <dbReference type="ChEBI" id="CHEBI:57540"/>
        <dbReference type="ChEBI" id="CHEBI:57945"/>
        <dbReference type="ChEBI" id="CHEBI:71579"/>
        <dbReference type="EC" id="1.7.1.17"/>
    </reaction>
    <physiologicalReaction direction="right-to-left" evidence="5">
        <dbReference type="Rhea" id="RHEA:55874"/>
    </physiologicalReaction>
</comment>
<accession>A0ABV3L3Z2</accession>
<protein>
    <recommendedName>
        <fullName evidence="6">FMN dependent NADH:quinone oxidoreductase</fullName>
        <ecNumber evidence="6">1.6.5.-</ecNumber>
    </recommendedName>
    <alternativeName>
        <fullName evidence="6">Azo-dye reductase</fullName>
    </alternativeName>
    <alternativeName>
        <fullName evidence="6">FMN-dependent NADH-azo compound oxidoreductase</fullName>
    </alternativeName>
    <alternativeName>
        <fullName evidence="6">FMN-dependent NADH-azoreductase</fullName>
        <ecNumber evidence="6">1.7.1.17</ecNumber>
    </alternativeName>
</protein>
<dbReference type="HAMAP" id="MF_01216">
    <property type="entry name" value="Azoreductase_type1"/>
    <property type="match status" value="1"/>
</dbReference>
<evidence type="ECO:0000256" key="2">
    <source>
        <dbReference type="ARBA" id="ARBA00022643"/>
    </source>
</evidence>
<dbReference type="PANTHER" id="PTHR43741">
    <property type="entry name" value="FMN-DEPENDENT NADH-AZOREDUCTASE 1"/>
    <property type="match status" value="1"/>
</dbReference>
<keyword evidence="4 6" id="KW-0520">NAD</keyword>
<comment type="cofactor">
    <cofactor evidence="6">
        <name>FMN</name>
        <dbReference type="ChEBI" id="CHEBI:58210"/>
    </cofactor>
    <text evidence="6">Binds 1 FMN per subunit.</text>
</comment>
<dbReference type="InterPro" id="IPR029039">
    <property type="entry name" value="Flavoprotein-like_sf"/>
</dbReference>
<evidence type="ECO:0000256" key="1">
    <source>
        <dbReference type="ARBA" id="ARBA00022630"/>
    </source>
</evidence>
<name>A0ABV3L3Z2_9RHOB</name>
<keyword evidence="2 6" id="KW-0288">FMN</keyword>